<feature type="region of interest" description="Disordered" evidence="10">
    <location>
        <begin position="1058"/>
        <end position="1080"/>
    </location>
</feature>
<dbReference type="AlphaFoldDB" id="A0AAV2RW63"/>
<feature type="compositionally biased region" description="Basic and acidic residues" evidence="10">
    <location>
        <begin position="1012"/>
        <end position="1030"/>
    </location>
</feature>
<evidence type="ECO:0008006" key="16">
    <source>
        <dbReference type="Google" id="ProtNLM"/>
    </source>
</evidence>
<evidence type="ECO:0000256" key="9">
    <source>
        <dbReference type="ARBA" id="ARBA00023319"/>
    </source>
</evidence>
<comment type="caution">
    <text evidence="14">The sequence shown here is derived from an EMBL/GenBank/DDBJ whole genome shotgun (WGS) entry which is preliminary data.</text>
</comment>
<evidence type="ECO:0000256" key="1">
    <source>
        <dbReference type="ARBA" id="ARBA00004167"/>
    </source>
</evidence>
<dbReference type="Pfam" id="PF07679">
    <property type="entry name" value="I-set"/>
    <property type="match status" value="2"/>
</dbReference>
<feature type="domain" description="Fibronectin type-III" evidence="13">
    <location>
        <begin position="488"/>
        <end position="583"/>
    </location>
</feature>
<keyword evidence="8" id="KW-1015">Disulfide bond</keyword>
<feature type="domain" description="Fibronectin type-III" evidence="13">
    <location>
        <begin position="182"/>
        <end position="273"/>
    </location>
</feature>
<dbReference type="SMART" id="SM00060">
    <property type="entry name" value="FN3"/>
    <property type="match status" value="5"/>
</dbReference>
<dbReference type="SUPFAM" id="SSF48726">
    <property type="entry name" value="Immunoglobulin"/>
    <property type="match status" value="3"/>
</dbReference>
<dbReference type="GO" id="GO:0030154">
    <property type="term" value="P:cell differentiation"/>
    <property type="evidence" value="ECO:0007669"/>
    <property type="project" value="UniProtKB-ARBA"/>
</dbReference>
<dbReference type="InterPro" id="IPR050964">
    <property type="entry name" value="Striated_Muscle_Regulatory"/>
</dbReference>
<dbReference type="FunFam" id="2.60.40.10:FF:000028">
    <property type="entry name" value="Neuronal cell adhesion molecule"/>
    <property type="match status" value="1"/>
</dbReference>
<evidence type="ECO:0000256" key="11">
    <source>
        <dbReference type="SAM" id="Phobius"/>
    </source>
</evidence>
<keyword evidence="2 11" id="KW-0812">Transmembrane</keyword>
<feature type="non-terminal residue" evidence="14">
    <location>
        <position position="1"/>
    </location>
</feature>
<keyword evidence="15" id="KW-1185">Reference proteome</keyword>
<evidence type="ECO:0000259" key="12">
    <source>
        <dbReference type="PROSITE" id="PS50835"/>
    </source>
</evidence>
<evidence type="ECO:0000256" key="6">
    <source>
        <dbReference type="ARBA" id="ARBA00022989"/>
    </source>
</evidence>
<sequence>DCGARGYPIPIITWARAAGSEISSTRNFSPIILDGLRITQGGNGSLIIQDTQRNDAGWYRCKAENSVGAALKKVIQLSVHAPSKIITESGHKTGHAGQTVKFVCEVTGDPPLTLSWLRHHTPLITGHRISIRESRTLGILRSVLELHSVTSKDAGQYKCRATNSHGQDTQDFTVVVIEPPTPPSNIVISDITSRTIRISWTLLQPASVTIQYRVEKDKSWVENGRNVTVGAWSTSHMLSGLMPFQTYAIRLLAQNDLGVSKPSARQIFTTKEEAPTGSPQSVKVSAEGSHSLLVTWKQPDPKLLHGPLRGYTIAIRSQSLQGHFTFITRPITSTSNDGNEQYTVWGLEPATLYEVAVRAFTRAGPGPLSSPRIVTATLPNAPGCSPSGVTCRQSGRGSVRVWWSPPVARCTNTPIEGYAITAIPTVYSLSTAYYKGVWRLNTTNLEKNLDSLPPATNISIRVRAYNLVGLSQPSEAIYCNTQDEEPGPPERVNAVVLGSMSVLVSWEPPQIYTGTILHYTLYSVGESQRQIRDIVGASGSHTTWREITGLTPEKRIQVWVTASTSAGEGPQSPRLSVLPVPMTSHSPVAISGKRLWQIQESTGVTLGCRGVGTPSPDITWTKTGVVIASHAPYQLLPGGDLYISSVRETTNYTCRVGNSLGEDSVIHRVEIITHPSAPTLRLAHATQHTLNLSITTHGDGGAPIIGYTIHHRGSGGEWQEVGAAPGPGHTTYMVLNYLPCGAPQHVYATAWNYVGDSTHSQVLMATTQGAAPGRADPSKLIEVNSTCATIRVYTWPEHGCPITHWKIEQRPEESSESWTEIYNHLPPATEDIGLCDFSVKNWNLVRLTASSTAGDTVAMYRVGSSLVNGEPLRIQPVHDLLIGGYGGIGGYVDVHILAGIISALLLSTAVVICVCVVIRRKKYGGYRQSGKEDSKSTIDRENRRNSEMSRTHLYSPTPMKKSHASLASLKSKESNDPYEICPYATFSRPLYLSVGSPDDTLEYGLSLHDMNPRDCLDHPEHQDHQSRSESPKYGQQLYRSRAKSEPFKETEIAYISSHEADYSRRHKSGPSGSKDPPEVAAYSSKVLQKTSEIKQKVEGQYISYQKKSAEETTKLSQTSSQKSAEENQIQDETKKEIKSRHHRSRSRNRSEIALSTHRDSSTESNDYEASSPLRQRQCQHHIQHQQHQQPQKQQFAHIQQRPVPRTGLRPLPPVHHAR</sequence>
<dbReference type="SUPFAM" id="SSF49265">
    <property type="entry name" value="Fibronectin type III"/>
    <property type="match status" value="3"/>
</dbReference>
<accession>A0AAV2RW63</accession>
<dbReference type="PROSITE" id="PS50853">
    <property type="entry name" value="FN3"/>
    <property type="match status" value="5"/>
</dbReference>
<dbReference type="InterPro" id="IPR007110">
    <property type="entry name" value="Ig-like_dom"/>
</dbReference>
<dbReference type="InterPro" id="IPR003598">
    <property type="entry name" value="Ig_sub2"/>
</dbReference>
<feature type="domain" description="Ig-like" evidence="12">
    <location>
        <begin position="1"/>
        <end position="78"/>
    </location>
</feature>
<feature type="compositionally biased region" description="Basic and acidic residues" evidence="10">
    <location>
        <begin position="929"/>
        <end position="950"/>
    </location>
</feature>
<dbReference type="CDD" id="cd00096">
    <property type="entry name" value="Ig"/>
    <property type="match status" value="1"/>
</dbReference>
<gene>
    <name evidence="14" type="ORF">MNOR_LOCUS30170</name>
</gene>
<dbReference type="InterPro" id="IPR003599">
    <property type="entry name" value="Ig_sub"/>
</dbReference>
<dbReference type="InterPro" id="IPR056754">
    <property type="entry name" value="DSCAM/DSCAML_C"/>
</dbReference>
<organism evidence="14 15">
    <name type="scientific">Meganyctiphanes norvegica</name>
    <name type="common">Northern krill</name>
    <name type="synonym">Thysanopoda norvegica</name>
    <dbReference type="NCBI Taxonomy" id="48144"/>
    <lineage>
        <taxon>Eukaryota</taxon>
        <taxon>Metazoa</taxon>
        <taxon>Ecdysozoa</taxon>
        <taxon>Arthropoda</taxon>
        <taxon>Crustacea</taxon>
        <taxon>Multicrustacea</taxon>
        <taxon>Malacostraca</taxon>
        <taxon>Eumalacostraca</taxon>
        <taxon>Eucarida</taxon>
        <taxon>Euphausiacea</taxon>
        <taxon>Euphausiidae</taxon>
        <taxon>Meganyctiphanes</taxon>
    </lineage>
</organism>
<comment type="subcellular location">
    <subcellularLocation>
        <location evidence="1">Membrane</location>
        <topology evidence="1">Single-pass membrane protein</topology>
    </subcellularLocation>
</comment>
<evidence type="ECO:0000256" key="3">
    <source>
        <dbReference type="ARBA" id="ARBA00022729"/>
    </source>
</evidence>
<feature type="region of interest" description="Disordered" evidence="10">
    <location>
        <begin position="1107"/>
        <end position="1218"/>
    </location>
</feature>
<evidence type="ECO:0000256" key="4">
    <source>
        <dbReference type="ARBA" id="ARBA00022737"/>
    </source>
</evidence>
<dbReference type="GO" id="GO:0009653">
    <property type="term" value="P:anatomical structure morphogenesis"/>
    <property type="evidence" value="ECO:0007669"/>
    <property type="project" value="UniProtKB-ARBA"/>
</dbReference>
<feature type="domain" description="Ig-like" evidence="12">
    <location>
        <begin position="82"/>
        <end position="175"/>
    </location>
</feature>
<feature type="compositionally biased region" description="Low complexity" evidence="10">
    <location>
        <begin position="1185"/>
        <end position="1200"/>
    </location>
</feature>
<dbReference type="InterPro" id="IPR036116">
    <property type="entry name" value="FN3_sf"/>
</dbReference>
<dbReference type="InterPro" id="IPR013098">
    <property type="entry name" value="Ig_I-set"/>
</dbReference>
<dbReference type="InterPro" id="IPR003961">
    <property type="entry name" value="FN3_dom"/>
</dbReference>
<feature type="region of interest" description="Disordered" evidence="10">
    <location>
        <begin position="926"/>
        <end position="961"/>
    </location>
</feature>
<dbReference type="SMART" id="SM00409">
    <property type="entry name" value="IG"/>
    <property type="match status" value="3"/>
</dbReference>
<evidence type="ECO:0000313" key="14">
    <source>
        <dbReference type="EMBL" id="CAL4148040.1"/>
    </source>
</evidence>
<reference evidence="14 15" key="1">
    <citation type="submission" date="2024-05" db="EMBL/GenBank/DDBJ databases">
        <authorList>
            <person name="Wallberg A."/>
        </authorList>
    </citation>
    <scope>NUCLEOTIDE SEQUENCE [LARGE SCALE GENOMIC DNA]</scope>
</reference>
<feature type="domain" description="Fibronectin type-III" evidence="13">
    <location>
        <begin position="385"/>
        <end position="484"/>
    </location>
</feature>
<proteinExistence type="predicted"/>
<keyword evidence="5" id="KW-0130">Cell adhesion</keyword>
<dbReference type="PANTHER" id="PTHR13817">
    <property type="entry name" value="TITIN"/>
    <property type="match status" value="1"/>
</dbReference>
<feature type="domain" description="Ig-like" evidence="12">
    <location>
        <begin position="573"/>
        <end position="672"/>
    </location>
</feature>
<evidence type="ECO:0000259" key="13">
    <source>
        <dbReference type="PROSITE" id="PS50853"/>
    </source>
</evidence>
<dbReference type="Gene3D" id="2.60.40.10">
    <property type="entry name" value="Immunoglobulins"/>
    <property type="match status" value="8"/>
</dbReference>
<feature type="transmembrane region" description="Helical" evidence="11">
    <location>
        <begin position="896"/>
        <end position="918"/>
    </location>
</feature>
<dbReference type="GO" id="GO:0007155">
    <property type="term" value="P:cell adhesion"/>
    <property type="evidence" value="ECO:0007669"/>
    <property type="project" value="UniProtKB-KW"/>
</dbReference>
<dbReference type="CDD" id="cd00063">
    <property type="entry name" value="FN3"/>
    <property type="match status" value="5"/>
</dbReference>
<feature type="compositionally biased region" description="Basic residues" evidence="10">
    <location>
        <begin position="1137"/>
        <end position="1147"/>
    </location>
</feature>
<name>A0AAV2RW63_MEGNR</name>
<keyword evidence="7 11" id="KW-0472">Membrane</keyword>
<evidence type="ECO:0000313" key="15">
    <source>
        <dbReference type="Proteomes" id="UP001497623"/>
    </source>
</evidence>
<feature type="domain" description="Fibronectin type-III" evidence="13">
    <location>
        <begin position="674"/>
        <end position="770"/>
    </location>
</feature>
<keyword evidence="6 11" id="KW-1133">Transmembrane helix</keyword>
<feature type="domain" description="Fibronectin type-III" evidence="13">
    <location>
        <begin position="278"/>
        <end position="380"/>
    </location>
</feature>
<keyword evidence="3" id="KW-0732">Signal</keyword>
<dbReference type="InterPro" id="IPR013783">
    <property type="entry name" value="Ig-like_fold"/>
</dbReference>
<evidence type="ECO:0000256" key="5">
    <source>
        <dbReference type="ARBA" id="ARBA00022889"/>
    </source>
</evidence>
<dbReference type="Pfam" id="PF13927">
    <property type="entry name" value="Ig_3"/>
    <property type="match status" value="1"/>
</dbReference>
<feature type="compositionally biased region" description="Polar residues" evidence="10">
    <location>
        <begin position="1162"/>
        <end position="1174"/>
    </location>
</feature>
<dbReference type="InterPro" id="IPR036179">
    <property type="entry name" value="Ig-like_dom_sf"/>
</dbReference>
<feature type="region of interest" description="Disordered" evidence="10">
    <location>
        <begin position="1012"/>
        <end position="1045"/>
    </location>
</feature>
<dbReference type="Pfam" id="PF00041">
    <property type="entry name" value="fn3"/>
    <property type="match status" value="4"/>
</dbReference>
<keyword evidence="9" id="KW-0393">Immunoglobulin domain</keyword>
<dbReference type="PANTHER" id="PTHR13817:SF173">
    <property type="entry name" value="FRAZZLED"/>
    <property type="match status" value="1"/>
</dbReference>
<dbReference type="EMBL" id="CAXKWB010036363">
    <property type="protein sequence ID" value="CAL4148040.1"/>
    <property type="molecule type" value="Genomic_DNA"/>
</dbReference>
<dbReference type="GO" id="GO:0016020">
    <property type="term" value="C:membrane"/>
    <property type="evidence" value="ECO:0007669"/>
    <property type="project" value="UniProtKB-SubCell"/>
</dbReference>
<evidence type="ECO:0000256" key="10">
    <source>
        <dbReference type="SAM" id="MobiDB-lite"/>
    </source>
</evidence>
<dbReference type="Pfam" id="PF25059">
    <property type="entry name" value="FN3_DSCAM-DSCAML_C"/>
    <property type="match status" value="1"/>
</dbReference>
<dbReference type="FunFam" id="2.60.40.10:FF:000032">
    <property type="entry name" value="palladin isoform X1"/>
    <property type="match status" value="1"/>
</dbReference>
<evidence type="ECO:0000256" key="8">
    <source>
        <dbReference type="ARBA" id="ARBA00023157"/>
    </source>
</evidence>
<dbReference type="PROSITE" id="PS50835">
    <property type="entry name" value="IG_LIKE"/>
    <property type="match status" value="3"/>
</dbReference>
<evidence type="ECO:0000256" key="7">
    <source>
        <dbReference type="ARBA" id="ARBA00023136"/>
    </source>
</evidence>
<dbReference type="Proteomes" id="UP001497623">
    <property type="component" value="Unassembled WGS sequence"/>
</dbReference>
<keyword evidence="4" id="KW-0677">Repeat</keyword>
<dbReference type="SMART" id="SM00408">
    <property type="entry name" value="IGc2"/>
    <property type="match status" value="3"/>
</dbReference>
<protein>
    <recommendedName>
        <fullName evidence="16">Down syndrome cell adhesion molecule-like protein Dscam2</fullName>
    </recommendedName>
</protein>
<evidence type="ECO:0000256" key="2">
    <source>
        <dbReference type="ARBA" id="ARBA00022692"/>
    </source>
</evidence>